<gene>
    <name evidence="1" type="ORF">TPC1_16828</name>
</gene>
<sequence>ETFIILKIYALQPNSTITQPIYKYQHSEQFTLAYDQLESLAEFFEIMQQRAHTNAQQFFRICLAKEIQQNKFIQSTEQLFNILSSNVVEIGLIKYTKPQTKQMKPYLSIEEQIIADSILEQKRLYFKKQNEKDFQIRTFREAQVTLRQIGIQDQWLVSLFASGVPLKQILEYKQEKCDLPSIQCVTLEVPQSILQEIYQLF</sequence>
<protein>
    <submittedName>
        <fullName evidence="1">Uncharacterized protein</fullName>
    </submittedName>
</protein>
<proteinExistence type="predicted"/>
<name>A0A146K3P7_9EUKA</name>
<feature type="non-terminal residue" evidence="1">
    <location>
        <position position="201"/>
    </location>
</feature>
<organism evidence="1">
    <name type="scientific">Trepomonas sp. PC1</name>
    <dbReference type="NCBI Taxonomy" id="1076344"/>
    <lineage>
        <taxon>Eukaryota</taxon>
        <taxon>Metamonada</taxon>
        <taxon>Diplomonadida</taxon>
        <taxon>Hexamitidae</taxon>
        <taxon>Hexamitinae</taxon>
        <taxon>Trepomonas</taxon>
    </lineage>
</organism>
<accession>A0A146K3P7</accession>
<dbReference type="EMBL" id="GDID01005076">
    <property type="protein sequence ID" value="JAP91530.1"/>
    <property type="molecule type" value="Transcribed_RNA"/>
</dbReference>
<dbReference type="AlphaFoldDB" id="A0A146K3P7"/>
<feature type="non-terminal residue" evidence="1">
    <location>
        <position position="1"/>
    </location>
</feature>
<reference evidence="1" key="1">
    <citation type="submission" date="2015-07" db="EMBL/GenBank/DDBJ databases">
        <title>Adaptation to a free-living lifestyle via gene acquisitions in the diplomonad Trepomonas sp. PC1.</title>
        <authorList>
            <person name="Xu F."/>
            <person name="Jerlstrom-Hultqvist J."/>
            <person name="Kolisko M."/>
            <person name="Simpson A.G.B."/>
            <person name="Roger A.J."/>
            <person name="Svard S.G."/>
            <person name="Andersson J.O."/>
        </authorList>
    </citation>
    <scope>NUCLEOTIDE SEQUENCE</scope>
    <source>
        <strain evidence="1">PC1</strain>
    </source>
</reference>
<evidence type="ECO:0000313" key="1">
    <source>
        <dbReference type="EMBL" id="JAP91530.1"/>
    </source>
</evidence>